<evidence type="ECO:0000313" key="3">
    <source>
        <dbReference type="Proteomes" id="UP001174936"/>
    </source>
</evidence>
<gene>
    <name evidence="2" type="ORF">B0T16DRAFT_399049</name>
</gene>
<organism evidence="2 3">
    <name type="scientific">Cercophora newfieldiana</name>
    <dbReference type="NCBI Taxonomy" id="92897"/>
    <lineage>
        <taxon>Eukaryota</taxon>
        <taxon>Fungi</taxon>
        <taxon>Dikarya</taxon>
        <taxon>Ascomycota</taxon>
        <taxon>Pezizomycotina</taxon>
        <taxon>Sordariomycetes</taxon>
        <taxon>Sordariomycetidae</taxon>
        <taxon>Sordariales</taxon>
        <taxon>Lasiosphaeriaceae</taxon>
        <taxon>Cercophora</taxon>
    </lineage>
</organism>
<protein>
    <recommendedName>
        <fullName evidence="4">RRM domain-containing protein</fullName>
    </recommendedName>
</protein>
<feature type="compositionally biased region" description="Low complexity" evidence="1">
    <location>
        <begin position="242"/>
        <end position="251"/>
    </location>
</feature>
<accession>A0AA39YRC7</accession>
<feature type="region of interest" description="Disordered" evidence="1">
    <location>
        <begin position="344"/>
        <end position="381"/>
    </location>
</feature>
<keyword evidence="3" id="KW-1185">Reference proteome</keyword>
<proteinExistence type="predicted"/>
<dbReference type="AlphaFoldDB" id="A0AA39YRC7"/>
<comment type="caution">
    <text evidence="2">The sequence shown here is derived from an EMBL/GenBank/DDBJ whole genome shotgun (WGS) entry which is preliminary data.</text>
</comment>
<feature type="compositionally biased region" description="Low complexity" evidence="1">
    <location>
        <begin position="352"/>
        <end position="379"/>
    </location>
</feature>
<dbReference type="EMBL" id="JAULSV010000001">
    <property type="protein sequence ID" value="KAK0656307.1"/>
    <property type="molecule type" value="Genomic_DNA"/>
</dbReference>
<evidence type="ECO:0000313" key="2">
    <source>
        <dbReference type="EMBL" id="KAK0656307.1"/>
    </source>
</evidence>
<feature type="region of interest" description="Disordered" evidence="1">
    <location>
        <begin position="192"/>
        <end position="262"/>
    </location>
</feature>
<feature type="region of interest" description="Disordered" evidence="1">
    <location>
        <begin position="390"/>
        <end position="409"/>
    </location>
</feature>
<feature type="region of interest" description="Disordered" evidence="1">
    <location>
        <begin position="139"/>
        <end position="161"/>
    </location>
</feature>
<reference evidence="2" key="1">
    <citation type="submission" date="2023-06" db="EMBL/GenBank/DDBJ databases">
        <title>Genome-scale phylogeny and comparative genomics of the fungal order Sordariales.</title>
        <authorList>
            <consortium name="Lawrence Berkeley National Laboratory"/>
            <person name="Hensen N."/>
            <person name="Bonometti L."/>
            <person name="Westerberg I."/>
            <person name="Brannstrom I.O."/>
            <person name="Guillou S."/>
            <person name="Cros-Aarteil S."/>
            <person name="Calhoun S."/>
            <person name="Haridas S."/>
            <person name="Kuo A."/>
            <person name="Mondo S."/>
            <person name="Pangilinan J."/>
            <person name="Riley R."/>
            <person name="Labutti K."/>
            <person name="Andreopoulos B."/>
            <person name="Lipzen A."/>
            <person name="Chen C."/>
            <person name="Yanf M."/>
            <person name="Daum C."/>
            <person name="Ng V."/>
            <person name="Clum A."/>
            <person name="Steindorff A."/>
            <person name="Ohm R."/>
            <person name="Martin F."/>
            <person name="Silar P."/>
            <person name="Natvig D."/>
            <person name="Lalanne C."/>
            <person name="Gautier V."/>
            <person name="Ament-Velasquez S.L."/>
            <person name="Kruys A."/>
            <person name="Hutchinson M.I."/>
            <person name="Powell A.J."/>
            <person name="Barry K."/>
            <person name="Miller A.N."/>
            <person name="Grigoriev I.V."/>
            <person name="Debuchy R."/>
            <person name="Gladieux P."/>
            <person name="Thoren M.H."/>
            <person name="Johannesson H."/>
        </authorList>
    </citation>
    <scope>NUCLEOTIDE SEQUENCE</scope>
    <source>
        <strain evidence="2">SMH2532-1</strain>
    </source>
</reference>
<name>A0AA39YRC7_9PEZI</name>
<sequence length="451" mass="48732">MASDEHSVVLGHSDSFAGPYYILIGNLPVLTSWQNIKDFIRSQFGRKLEIYVRTYNPPRDQGWIRVLGFNTFKQVTSILKKFPFRGRQIITTNPGYNEDGYGSVLIRSPLEADRILSIYATPLAAFNLPLNLPLLPQSPPRVADQNPRYPPGPSLSPGSGIPCQILPDGSIVSHITVYHPVLSLPYHMQPMFNRQMPPQAQPPPPLGPCPPPRTRPSYRPPDYRPNLSPERSFIAGGNRPSAPTSPIQAIPQPQPSPPLQHYASDEDERQILVNLPRVASPTPDKREDIIYAALASPGLLERVDNFPDYAVATFITVQAAKLAVEDLSPLGSILVKPPGETRNVEVEGEAKLSSPTSPSLPTLAATSSPSCQMQEQQQQPRRMTTAVVVNGSITPPDSPPPVGSEATNAAANVSLPSLLSQASATSPPVLGRPGVLVVNGSTPLANVASNR</sequence>
<evidence type="ECO:0000256" key="1">
    <source>
        <dbReference type="SAM" id="MobiDB-lite"/>
    </source>
</evidence>
<evidence type="ECO:0008006" key="4">
    <source>
        <dbReference type="Google" id="ProtNLM"/>
    </source>
</evidence>
<dbReference type="Proteomes" id="UP001174936">
    <property type="component" value="Unassembled WGS sequence"/>
</dbReference>
<feature type="compositionally biased region" description="Pro residues" evidence="1">
    <location>
        <begin position="199"/>
        <end position="214"/>
    </location>
</feature>